<keyword evidence="9" id="KW-1185">Reference proteome</keyword>
<comment type="function">
    <text evidence="7">Catalyzes the formation of 4-diphosphocytidyl-2-C-methyl-D-erythritol from CTP and 2-C-methyl-D-erythritol 4-phosphate (MEP).</text>
</comment>
<dbReference type="InterPro" id="IPR034683">
    <property type="entry name" value="IspD/TarI"/>
</dbReference>
<evidence type="ECO:0000256" key="2">
    <source>
        <dbReference type="ARBA" id="ARBA00004787"/>
    </source>
</evidence>
<dbReference type="AlphaFoldDB" id="A0A0M3DH39"/>
<feature type="site" description="Transition state stabilizer" evidence="7">
    <location>
        <position position="14"/>
    </location>
</feature>
<evidence type="ECO:0000256" key="3">
    <source>
        <dbReference type="ARBA" id="ARBA00009789"/>
    </source>
</evidence>
<dbReference type="FunFam" id="3.90.550.10:FF:000003">
    <property type="entry name" value="2-C-methyl-D-erythritol 4-phosphate cytidylyltransferase"/>
    <property type="match status" value="1"/>
</dbReference>
<evidence type="ECO:0000313" key="9">
    <source>
        <dbReference type="Proteomes" id="UP000034407"/>
    </source>
</evidence>
<feature type="site" description="Transition state stabilizer" evidence="7">
    <location>
        <position position="21"/>
    </location>
</feature>
<dbReference type="NCBIfam" id="TIGR00453">
    <property type="entry name" value="ispD"/>
    <property type="match status" value="1"/>
</dbReference>
<gene>
    <name evidence="7" type="primary">ispD</name>
    <name evidence="8" type="ORF">VN21_11975</name>
</gene>
<dbReference type="Proteomes" id="UP000034407">
    <property type="component" value="Unassembled WGS sequence"/>
</dbReference>
<dbReference type="EC" id="2.7.7.60" evidence="7"/>
<comment type="catalytic activity">
    <reaction evidence="1 7">
        <text>2-C-methyl-D-erythritol 4-phosphate + CTP + H(+) = 4-CDP-2-C-methyl-D-erythritol + diphosphate</text>
        <dbReference type="Rhea" id="RHEA:13429"/>
        <dbReference type="ChEBI" id="CHEBI:15378"/>
        <dbReference type="ChEBI" id="CHEBI:33019"/>
        <dbReference type="ChEBI" id="CHEBI:37563"/>
        <dbReference type="ChEBI" id="CHEBI:57823"/>
        <dbReference type="ChEBI" id="CHEBI:58262"/>
        <dbReference type="EC" id="2.7.7.60"/>
    </reaction>
</comment>
<accession>A0A0M3DH39</accession>
<dbReference type="InterPro" id="IPR018294">
    <property type="entry name" value="ISPD_synthase_CS"/>
</dbReference>
<dbReference type="OrthoDB" id="9806837at2"/>
<evidence type="ECO:0000256" key="4">
    <source>
        <dbReference type="ARBA" id="ARBA00022679"/>
    </source>
</evidence>
<feature type="site" description="Positions MEP for the nucleophilic attack" evidence="7">
    <location>
        <position position="209"/>
    </location>
</feature>
<keyword evidence="5 7" id="KW-0548">Nucleotidyltransferase</keyword>
<comment type="similarity">
    <text evidence="3 7">Belongs to the IspD/TarI cytidylyltransferase family. IspD subfamily.</text>
</comment>
<dbReference type="GO" id="GO:0050518">
    <property type="term" value="F:2-C-methyl-D-erythritol 4-phosphate cytidylyltransferase activity"/>
    <property type="evidence" value="ECO:0007669"/>
    <property type="project" value="UniProtKB-UniRule"/>
</dbReference>
<evidence type="ECO:0000256" key="7">
    <source>
        <dbReference type="HAMAP-Rule" id="MF_00108"/>
    </source>
</evidence>
<feature type="site" description="Positions MEP for the nucleophilic attack" evidence="7">
    <location>
        <position position="153"/>
    </location>
</feature>
<name>A0A0M3DH39_9FIRM</name>
<dbReference type="Gene3D" id="3.90.550.10">
    <property type="entry name" value="Spore Coat Polysaccharide Biosynthesis Protein SpsA, Chain A"/>
    <property type="match status" value="1"/>
</dbReference>
<evidence type="ECO:0000256" key="6">
    <source>
        <dbReference type="ARBA" id="ARBA00023229"/>
    </source>
</evidence>
<dbReference type="SUPFAM" id="SSF53448">
    <property type="entry name" value="Nucleotide-diphospho-sugar transferases"/>
    <property type="match status" value="1"/>
</dbReference>
<keyword evidence="6 7" id="KW-0414">Isoprene biosynthesis</keyword>
<dbReference type="PANTHER" id="PTHR32125">
    <property type="entry name" value="2-C-METHYL-D-ERYTHRITOL 4-PHOSPHATE CYTIDYLYLTRANSFERASE, CHLOROPLASTIC"/>
    <property type="match status" value="1"/>
</dbReference>
<dbReference type="InterPro" id="IPR050088">
    <property type="entry name" value="IspD/TarI_cytidylyltransf_bact"/>
</dbReference>
<dbReference type="PATRIC" id="fig|1629550.3.peg.1860"/>
<dbReference type="EMBL" id="LBBT01000241">
    <property type="protein sequence ID" value="KKY00769.1"/>
    <property type="molecule type" value="Genomic_DNA"/>
</dbReference>
<evidence type="ECO:0000256" key="1">
    <source>
        <dbReference type="ARBA" id="ARBA00001282"/>
    </source>
</evidence>
<dbReference type="PANTHER" id="PTHR32125:SF4">
    <property type="entry name" value="2-C-METHYL-D-ERYTHRITOL 4-PHOSPHATE CYTIDYLYLTRANSFERASE, CHLOROPLASTIC"/>
    <property type="match status" value="1"/>
</dbReference>
<proteinExistence type="inferred from homology"/>
<dbReference type="Pfam" id="PF01128">
    <property type="entry name" value="IspD"/>
    <property type="match status" value="1"/>
</dbReference>
<comment type="caution">
    <text evidence="8">The sequence shown here is derived from an EMBL/GenBank/DDBJ whole genome shotgun (WGS) entry which is preliminary data.</text>
</comment>
<dbReference type="GO" id="GO:0019288">
    <property type="term" value="P:isopentenyl diphosphate biosynthetic process, methylerythritol 4-phosphate pathway"/>
    <property type="evidence" value="ECO:0007669"/>
    <property type="project" value="UniProtKB-UniRule"/>
</dbReference>
<sequence length="226" mass="25772">MNGVVIVAAGTGSRMKKDINKQFIKLNNKEIVAHTIDKFYNNENIDDIVVVIRKDEEEYFNKNIKEKYGFTNIKVAHGGNERQDSVFNGIKMLKKECDVVLIHDGARPFVTDDIIKRSIDEANEYNAIVVGVKVKDTIKVVSDNGNIVDTPNRSYLWAVQTPQVFKYDIITKAYEDACNNNYYGTDDAMLVERIGYNVKMIEGSYNNIKITTQEDLEFGEQILKNI</sequence>
<dbReference type="RefSeq" id="WP_046823492.1">
    <property type="nucleotide sequence ID" value="NZ_JBCLWQ010000002.1"/>
</dbReference>
<dbReference type="UniPathway" id="UPA00056">
    <property type="reaction ID" value="UER00093"/>
</dbReference>
<evidence type="ECO:0000256" key="5">
    <source>
        <dbReference type="ARBA" id="ARBA00022695"/>
    </source>
</evidence>
<dbReference type="InterPro" id="IPR029044">
    <property type="entry name" value="Nucleotide-diphossugar_trans"/>
</dbReference>
<dbReference type="PROSITE" id="PS01295">
    <property type="entry name" value="ISPD"/>
    <property type="match status" value="1"/>
</dbReference>
<dbReference type="InterPro" id="IPR001228">
    <property type="entry name" value="IspD"/>
</dbReference>
<reference evidence="8 9" key="1">
    <citation type="submission" date="2015-04" db="EMBL/GenBank/DDBJ databases">
        <title>Microcin producing Clostridium sp. JC272T.</title>
        <authorList>
            <person name="Jyothsna T."/>
            <person name="Sasikala C."/>
            <person name="Ramana C."/>
        </authorList>
    </citation>
    <scope>NUCLEOTIDE SEQUENCE [LARGE SCALE GENOMIC DNA]</scope>
    <source>
        <strain evidence="8 9">JC272</strain>
    </source>
</reference>
<dbReference type="HAMAP" id="MF_00108">
    <property type="entry name" value="IspD"/>
    <property type="match status" value="1"/>
</dbReference>
<dbReference type="CDD" id="cd02516">
    <property type="entry name" value="CDP-ME_synthetase"/>
    <property type="match status" value="1"/>
</dbReference>
<evidence type="ECO:0000313" key="8">
    <source>
        <dbReference type="EMBL" id="KKY00769.1"/>
    </source>
</evidence>
<keyword evidence="4 7" id="KW-0808">Transferase</keyword>
<comment type="pathway">
    <text evidence="2 7">Isoprenoid biosynthesis; isopentenyl diphosphate biosynthesis via DXP pathway; isopentenyl diphosphate from 1-deoxy-D-xylulose 5-phosphate: step 2/6.</text>
</comment>
<protein>
    <recommendedName>
        <fullName evidence="7">2-C-methyl-D-erythritol 4-phosphate cytidylyltransferase</fullName>
        <ecNumber evidence="7">2.7.7.60</ecNumber>
    </recommendedName>
    <alternativeName>
        <fullName evidence="7">4-diphosphocytidyl-2C-methyl-D-erythritol synthase</fullName>
    </alternativeName>
    <alternativeName>
        <fullName evidence="7">MEP cytidylyltransferase</fullName>
        <shortName evidence="7">MCT</shortName>
    </alternativeName>
</protein>
<organism evidence="8 9">
    <name type="scientific">Paraclostridium benzoelyticum</name>
    <dbReference type="NCBI Taxonomy" id="1629550"/>
    <lineage>
        <taxon>Bacteria</taxon>
        <taxon>Bacillati</taxon>
        <taxon>Bacillota</taxon>
        <taxon>Clostridia</taxon>
        <taxon>Peptostreptococcales</taxon>
        <taxon>Peptostreptococcaceae</taxon>
        <taxon>Paraclostridium</taxon>
    </lineage>
</organism>